<name>A0A8C4Q6W2_EPTBU</name>
<keyword evidence="6 13" id="KW-1133">Transmembrane helix</keyword>
<dbReference type="GO" id="GO:0032937">
    <property type="term" value="C:SREBP-SCAP-Insig complex"/>
    <property type="evidence" value="ECO:0007669"/>
    <property type="project" value="TreeGrafter"/>
</dbReference>
<evidence type="ECO:0000256" key="9">
    <source>
        <dbReference type="ARBA" id="ARBA00023136"/>
    </source>
</evidence>
<keyword evidence="4 13" id="KW-0812">Transmembrane</keyword>
<keyword evidence="7" id="KW-0443">Lipid metabolism</keyword>
<evidence type="ECO:0000313" key="14">
    <source>
        <dbReference type="Ensembl" id="ENSEBUP00000010879.1"/>
    </source>
</evidence>
<keyword evidence="9 13" id="KW-0472">Membrane</keyword>
<evidence type="ECO:0000256" key="3">
    <source>
        <dbReference type="ARBA" id="ARBA00022548"/>
    </source>
</evidence>
<evidence type="ECO:0000256" key="2">
    <source>
        <dbReference type="ARBA" id="ARBA00007475"/>
    </source>
</evidence>
<feature type="transmembrane region" description="Helical" evidence="13">
    <location>
        <begin position="187"/>
        <end position="207"/>
    </location>
</feature>
<dbReference type="Pfam" id="PF07281">
    <property type="entry name" value="INSIG"/>
    <property type="match status" value="1"/>
</dbReference>
<dbReference type="PANTHER" id="PTHR15301">
    <property type="entry name" value="INSULIN-INDUCED GENE 1"/>
    <property type="match status" value="1"/>
</dbReference>
<feature type="transmembrane region" description="Helical" evidence="13">
    <location>
        <begin position="73"/>
        <end position="97"/>
    </location>
</feature>
<dbReference type="PANTHER" id="PTHR15301:SF10">
    <property type="entry name" value="INSULIN-INDUCED GENE 2 PROTEIN"/>
    <property type="match status" value="1"/>
</dbReference>
<accession>A0A8C4Q6W2</accession>
<organism evidence="14 15">
    <name type="scientific">Eptatretus burgeri</name>
    <name type="common">Inshore hagfish</name>
    <dbReference type="NCBI Taxonomy" id="7764"/>
    <lineage>
        <taxon>Eukaryota</taxon>
        <taxon>Metazoa</taxon>
        <taxon>Chordata</taxon>
        <taxon>Craniata</taxon>
        <taxon>Vertebrata</taxon>
        <taxon>Cyclostomata</taxon>
        <taxon>Myxini</taxon>
        <taxon>Myxiniformes</taxon>
        <taxon>Myxinidae</taxon>
        <taxon>Eptatretinae</taxon>
        <taxon>Eptatretus</taxon>
    </lineage>
</organism>
<dbReference type="GO" id="GO:0008289">
    <property type="term" value="F:lipid binding"/>
    <property type="evidence" value="ECO:0007669"/>
    <property type="project" value="UniProtKB-KW"/>
</dbReference>
<keyword evidence="11" id="KW-0753">Steroid metabolism</keyword>
<protein>
    <recommendedName>
        <fullName evidence="12">Insulin-induced gene 2 protein</fullName>
    </recommendedName>
</protein>
<evidence type="ECO:0000256" key="1">
    <source>
        <dbReference type="ARBA" id="ARBA00004477"/>
    </source>
</evidence>
<feature type="transmembrane region" description="Helical" evidence="13">
    <location>
        <begin position="109"/>
        <end position="127"/>
    </location>
</feature>
<evidence type="ECO:0000256" key="5">
    <source>
        <dbReference type="ARBA" id="ARBA00022824"/>
    </source>
</evidence>
<comment type="subcellular location">
    <subcellularLocation>
        <location evidence="1">Endoplasmic reticulum membrane</location>
        <topology evidence="1">Multi-pass membrane protein</topology>
    </subcellularLocation>
</comment>
<evidence type="ECO:0000256" key="11">
    <source>
        <dbReference type="ARBA" id="ARBA00023221"/>
    </source>
</evidence>
<keyword evidence="5" id="KW-0256">Endoplasmic reticulum</keyword>
<evidence type="ECO:0000256" key="8">
    <source>
        <dbReference type="ARBA" id="ARBA00023121"/>
    </source>
</evidence>
<evidence type="ECO:0000256" key="13">
    <source>
        <dbReference type="SAM" id="Phobius"/>
    </source>
</evidence>
<proteinExistence type="inferred from homology"/>
<keyword evidence="10" id="KW-1207">Sterol metabolism</keyword>
<comment type="similarity">
    <text evidence="2">Belongs to the INSIG family.</text>
</comment>
<dbReference type="GO" id="GO:0032869">
    <property type="term" value="P:cellular response to insulin stimulus"/>
    <property type="evidence" value="ECO:0007669"/>
    <property type="project" value="TreeGrafter"/>
</dbReference>
<feature type="transmembrane region" description="Helical" evidence="13">
    <location>
        <begin position="31"/>
        <end position="53"/>
    </location>
</feature>
<keyword evidence="15" id="KW-1185">Reference proteome</keyword>
<evidence type="ECO:0000256" key="7">
    <source>
        <dbReference type="ARBA" id="ARBA00023098"/>
    </source>
</evidence>
<dbReference type="GO" id="GO:0032933">
    <property type="term" value="P:SREBP signaling pathway"/>
    <property type="evidence" value="ECO:0007669"/>
    <property type="project" value="TreeGrafter"/>
</dbReference>
<dbReference type="GeneTree" id="ENSGT00580000081600"/>
<evidence type="ECO:0000256" key="6">
    <source>
        <dbReference type="ARBA" id="ARBA00022989"/>
    </source>
</evidence>
<evidence type="ECO:0000313" key="15">
    <source>
        <dbReference type="Proteomes" id="UP000694388"/>
    </source>
</evidence>
<evidence type="ECO:0000256" key="10">
    <source>
        <dbReference type="ARBA" id="ARBA00023166"/>
    </source>
</evidence>
<dbReference type="AlphaFoldDB" id="A0A8C4Q6W2"/>
<keyword evidence="8" id="KW-0446">Lipid-binding</keyword>
<dbReference type="InterPro" id="IPR025929">
    <property type="entry name" value="INSIG_fam"/>
</dbReference>
<dbReference type="Ensembl" id="ENSEBUT00000011435.1">
    <property type="protein sequence ID" value="ENSEBUP00000010879.1"/>
    <property type="gene ID" value="ENSEBUG00000006993.1"/>
</dbReference>
<dbReference type="GO" id="GO:0006695">
    <property type="term" value="P:cholesterol biosynthetic process"/>
    <property type="evidence" value="ECO:0007669"/>
    <property type="project" value="TreeGrafter"/>
</dbReference>
<reference evidence="14" key="2">
    <citation type="submission" date="2025-09" db="UniProtKB">
        <authorList>
            <consortium name="Ensembl"/>
        </authorList>
    </citation>
    <scope>IDENTIFICATION</scope>
</reference>
<feature type="transmembrane region" description="Helical" evidence="13">
    <location>
        <begin position="157"/>
        <end position="175"/>
    </location>
</feature>
<reference evidence="14" key="1">
    <citation type="submission" date="2025-08" db="UniProtKB">
        <authorList>
            <consortium name="Ensembl"/>
        </authorList>
    </citation>
    <scope>IDENTIFICATION</scope>
</reference>
<dbReference type="Proteomes" id="UP000694388">
    <property type="component" value="Unplaced"/>
</dbReference>
<feature type="transmembrane region" description="Helical" evidence="13">
    <location>
        <begin position="133"/>
        <end position="150"/>
    </location>
</feature>
<evidence type="ECO:0000256" key="12">
    <source>
        <dbReference type="ARBA" id="ARBA00039363"/>
    </source>
</evidence>
<dbReference type="GO" id="GO:0036316">
    <property type="term" value="P:SREBP-SCAP complex retention in endoplasmic reticulum"/>
    <property type="evidence" value="ECO:0007669"/>
    <property type="project" value="TreeGrafter"/>
</dbReference>
<keyword evidence="3" id="KW-0153">Cholesterol metabolism</keyword>
<sequence length="226" mass="24295">MRTSEKSRQSEMQRKVPSVRFCRDMARPPCVLIRAAVLFAVGVLLALLLQAFWPPNVLGLHTTGPLRAGPNTWWLFPVCGVAAAVIGLLCPCIDSRIGGPSLARQEWTMVLRCLAVFVGIIHAGAKIEFGSEERLALTLAVLSLGLWWAYDGSWGGLGVGLGNAGSAVLVAHLLLYNSTMPSPSDLLFARSWLPSTFFAGGVTVGNIGRQLALYDWQGAPVKIHTS</sequence>
<evidence type="ECO:0000256" key="4">
    <source>
        <dbReference type="ARBA" id="ARBA00022692"/>
    </source>
</evidence>